<keyword evidence="5" id="KW-1185">Reference proteome</keyword>
<dbReference type="KEGG" id="tbc:A0O31_00787"/>
<reference evidence="2" key="2">
    <citation type="journal article" date="2017" name="Stand. Genomic Sci.">
        <title>Complete genome sequence of Thermus brockianus GE-1 reveals key enzymes of xylan/xylose metabolism.</title>
        <authorList>
            <person name="Schaefers C."/>
            <person name="Blank S."/>
            <person name="Wiebusch S."/>
            <person name="Elleuche S."/>
            <person name="Antranikian G."/>
        </authorList>
    </citation>
    <scope>NUCLEOTIDE SEQUENCE</scope>
    <source>
        <strain evidence="2">GE-1</strain>
    </source>
</reference>
<dbReference type="EMBL" id="AP025593">
    <property type="protein sequence ID" value="BDG15604.1"/>
    <property type="molecule type" value="Genomic_DNA"/>
</dbReference>
<evidence type="ECO:0000313" key="2">
    <source>
        <dbReference type="EMBL" id="APD08966.1"/>
    </source>
</evidence>
<reference evidence="4" key="1">
    <citation type="submission" date="2016-06" db="EMBL/GenBank/DDBJ databases">
        <title>Whole genome sequencing of Thermus brockianus strain GE-1.</title>
        <authorList>
            <person name="Schaefers C."/>
            <person name="Blank S."/>
            <person name="Wiebusch S."/>
            <person name="Elleuche S."/>
            <person name="Antranikian G."/>
        </authorList>
    </citation>
    <scope>NUCLEOTIDE SEQUENCE [LARGE SCALE GENOMIC DNA]</scope>
    <source>
        <strain evidence="4">GE-1</strain>
    </source>
</reference>
<dbReference type="EMBL" id="CP016312">
    <property type="protein sequence ID" value="APD08966.1"/>
    <property type="molecule type" value="Genomic_DNA"/>
</dbReference>
<dbReference type="RefSeq" id="WP_071676738.1">
    <property type="nucleotide sequence ID" value="NZ_AP025593.1"/>
</dbReference>
<dbReference type="Proteomes" id="UP000831120">
    <property type="component" value="Chromosome"/>
</dbReference>
<keyword evidence="1" id="KW-0472">Membrane</keyword>
<protein>
    <submittedName>
        <fullName evidence="2">Uncharacterized protein</fullName>
    </submittedName>
</protein>
<keyword evidence="1" id="KW-0812">Transmembrane</keyword>
<dbReference type="AlphaFoldDB" id="A0A1J0LRN0"/>
<accession>A0A1J0LRN0</accession>
<evidence type="ECO:0000313" key="4">
    <source>
        <dbReference type="Proteomes" id="UP000182993"/>
    </source>
</evidence>
<keyword evidence="1" id="KW-1133">Transmembrane helix</keyword>
<feature type="transmembrane region" description="Helical" evidence="1">
    <location>
        <begin position="22"/>
        <end position="43"/>
    </location>
</feature>
<reference evidence="3 5" key="3">
    <citation type="journal article" date="2022" name="Microbiol. Resour. Announc.">
        <title>Complete Genome Sequences of Thermus Strains Isolated from Senami Hot Spring in Japan.</title>
        <authorList>
            <person name="Miyazaki K."/>
        </authorList>
    </citation>
    <scope>NUCLEOTIDE SEQUENCE [LARGE SCALE GENOMIC DNA]</scope>
    <source>
        <strain evidence="3 5">SNM4-1</strain>
    </source>
</reference>
<gene>
    <name evidence="2" type="ORF">A0O31_00787</name>
    <name evidence="3" type="ORF">TbrSNM41_03380</name>
</gene>
<organism evidence="2 4">
    <name type="scientific">Thermus brockianus</name>
    <dbReference type="NCBI Taxonomy" id="56956"/>
    <lineage>
        <taxon>Bacteria</taxon>
        <taxon>Thermotogati</taxon>
        <taxon>Deinococcota</taxon>
        <taxon>Deinococci</taxon>
        <taxon>Thermales</taxon>
        <taxon>Thermaceae</taxon>
        <taxon>Thermus</taxon>
    </lineage>
</organism>
<sequence>MKVPLSALRPRFLYLGVWWGKVPLGLVLPLCALEGLLLGVLWMEKGRALRGQRPRISLPLGAVFALRALPPAVFVEVEAEGVKVKVGLW</sequence>
<evidence type="ECO:0000313" key="3">
    <source>
        <dbReference type="EMBL" id="BDG15604.1"/>
    </source>
</evidence>
<proteinExistence type="predicted"/>
<dbReference type="STRING" id="56956.A0O31_00787"/>
<dbReference type="Proteomes" id="UP000182993">
    <property type="component" value="Chromosome"/>
</dbReference>
<evidence type="ECO:0000256" key="1">
    <source>
        <dbReference type="SAM" id="Phobius"/>
    </source>
</evidence>
<dbReference type="OrthoDB" id="9904104at2"/>
<evidence type="ECO:0000313" key="5">
    <source>
        <dbReference type="Proteomes" id="UP000831120"/>
    </source>
</evidence>
<name>A0A1J0LRN0_THEBO</name>